<name>A0A1K1M583_9FLAO</name>
<feature type="transmembrane region" description="Helical" evidence="1">
    <location>
        <begin position="355"/>
        <end position="374"/>
    </location>
</feature>
<dbReference type="AlphaFoldDB" id="A0A1K1M583"/>
<dbReference type="STRING" id="76595.SAMN05660313_00333"/>
<proteinExistence type="predicted"/>
<accession>A0A1K1M583</accession>
<feature type="transmembrane region" description="Helical" evidence="1">
    <location>
        <begin position="181"/>
        <end position="197"/>
    </location>
</feature>
<dbReference type="Pfam" id="PF09586">
    <property type="entry name" value="YfhO"/>
    <property type="match status" value="1"/>
</dbReference>
<feature type="transmembrane region" description="Helical" evidence="1">
    <location>
        <begin position="381"/>
        <end position="401"/>
    </location>
</feature>
<dbReference type="PANTHER" id="PTHR38454">
    <property type="entry name" value="INTEGRAL MEMBRANE PROTEIN-RELATED"/>
    <property type="match status" value="1"/>
</dbReference>
<feature type="transmembrane region" description="Helical" evidence="1">
    <location>
        <begin position="421"/>
        <end position="440"/>
    </location>
</feature>
<dbReference type="EMBL" id="FPIY01000001">
    <property type="protein sequence ID" value="SFW18301.1"/>
    <property type="molecule type" value="Genomic_DNA"/>
</dbReference>
<feature type="transmembrane region" description="Helical" evidence="1">
    <location>
        <begin position="452"/>
        <end position="471"/>
    </location>
</feature>
<gene>
    <name evidence="2" type="ORF">SAMN05660313_00333</name>
</gene>
<feature type="transmembrane region" description="Helical" evidence="1">
    <location>
        <begin position="203"/>
        <end position="223"/>
    </location>
</feature>
<dbReference type="PANTHER" id="PTHR38454:SF1">
    <property type="entry name" value="INTEGRAL MEMBRANE PROTEIN"/>
    <property type="match status" value="1"/>
</dbReference>
<feature type="transmembrane region" description="Helical" evidence="1">
    <location>
        <begin position="230"/>
        <end position="249"/>
    </location>
</feature>
<dbReference type="InterPro" id="IPR018580">
    <property type="entry name" value="Uncharacterised_YfhO"/>
</dbReference>
<sequence length="822" mass="92590">MCDNFNNTKNEMKISFKSILTNFFVLVLFVVASLAYFTPVLQGKKIFQSDIAQYTGMAKEQNNFRDKTDTEPYWTNSAFGGMPTYQLGANYPNNYIKKLDKLIRFLPRPADYLFLYFLGFYILLCCLKVDYRLAVVGALAFGFSTYLIIILGVGHNAKAHALGYIPMLLGGIVLMFRKKYILGFILTAFAMALEVNANHYQMTYYFMLLILILGVIYLIYAVVQKQLKHYFVSVGLLVIAVVLGIATNATNLMATKEYSDWSTRGKSSLTINPDGTPRVSTGGLDKEYITQYSYGIVESFNIIVPRLFGGSNAENLGTDSKTYNFLTNKGLSRTKALDFTESLPLYWGDQPGVSGAAYVGVVLFFLFILGLLIVRGKVKWWLLAGVIMSLVLSWGKNFSLLTNFMIDNFPLYDKFRAVSSIQVVLELCIPLLGILALMTLFKEKENRAKYKLHLLISAGMVLGTLLLLLFAKGMFSFDALSDDTYRKYFGDEVLTMIKLDRQEVYSSDILRSIMYVVLAMLVLYLFIHNKLTKSMFALAIGVVIIADLVSVDKRYVTKDDFVSARQMEQPFPKTKADEQIKQDKSVYRVYNPQEGLNGASTSYYHNSIGGYHGAKPAAMQDLFDFHIYKNNVRVLSMLNVKYVIQQDEEGRSYPAVNPNANGNAWFVQSLKKVSSANEEITALDSLNVNTEAVVNTTEFPSLSKFNFAKDSTAVINLDNYEPNHLTYTAISKNDALAVFSEMYYKNGWNAYINGKNVPYFKVNYTLRALEIPAGKHKIEFKFEPEIVKNGSKIALASNLLLALIVLGGLFLSFRKTDKKEEA</sequence>
<organism evidence="2 3">
    <name type="scientific">Cellulophaga fucicola</name>
    <dbReference type="NCBI Taxonomy" id="76595"/>
    <lineage>
        <taxon>Bacteria</taxon>
        <taxon>Pseudomonadati</taxon>
        <taxon>Bacteroidota</taxon>
        <taxon>Flavobacteriia</taxon>
        <taxon>Flavobacteriales</taxon>
        <taxon>Flavobacteriaceae</taxon>
        <taxon>Cellulophaga</taxon>
    </lineage>
</organism>
<keyword evidence="3" id="KW-1185">Reference proteome</keyword>
<feature type="transmembrane region" description="Helical" evidence="1">
    <location>
        <begin position="509"/>
        <end position="527"/>
    </location>
</feature>
<feature type="transmembrane region" description="Helical" evidence="1">
    <location>
        <begin position="19"/>
        <end position="37"/>
    </location>
</feature>
<feature type="transmembrane region" description="Helical" evidence="1">
    <location>
        <begin position="793"/>
        <end position="813"/>
    </location>
</feature>
<evidence type="ECO:0000313" key="3">
    <source>
        <dbReference type="Proteomes" id="UP000183257"/>
    </source>
</evidence>
<keyword evidence="1" id="KW-1133">Transmembrane helix</keyword>
<evidence type="ECO:0000313" key="2">
    <source>
        <dbReference type="EMBL" id="SFW18301.1"/>
    </source>
</evidence>
<feature type="transmembrane region" description="Helical" evidence="1">
    <location>
        <begin position="534"/>
        <end position="551"/>
    </location>
</feature>
<keyword evidence="1" id="KW-0472">Membrane</keyword>
<reference evidence="3" key="1">
    <citation type="submission" date="2016-11" db="EMBL/GenBank/DDBJ databases">
        <authorList>
            <person name="Varghese N."/>
            <person name="Submissions S."/>
        </authorList>
    </citation>
    <scope>NUCLEOTIDE SEQUENCE [LARGE SCALE GENOMIC DNA]</scope>
    <source>
        <strain evidence="3">DSM 24786</strain>
    </source>
</reference>
<feature type="transmembrane region" description="Helical" evidence="1">
    <location>
        <begin position="110"/>
        <end position="127"/>
    </location>
</feature>
<keyword evidence="1" id="KW-0812">Transmembrane</keyword>
<evidence type="ECO:0000256" key="1">
    <source>
        <dbReference type="SAM" id="Phobius"/>
    </source>
</evidence>
<feature type="transmembrane region" description="Helical" evidence="1">
    <location>
        <begin position="159"/>
        <end position="176"/>
    </location>
</feature>
<protein>
    <submittedName>
        <fullName evidence="2">Membrane protein YfhO</fullName>
    </submittedName>
</protein>
<dbReference type="Proteomes" id="UP000183257">
    <property type="component" value="Unassembled WGS sequence"/>
</dbReference>
<feature type="transmembrane region" description="Helical" evidence="1">
    <location>
        <begin position="134"/>
        <end position="153"/>
    </location>
</feature>